<protein>
    <submittedName>
        <fullName evidence="2">Uncharacterized protein</fullName>
    </submittedName>
</protein>
<accession>A0AA38F943</accession>
<sequence>VLRISLGQFRVGSHRLRVETDHHLDRSERTCLLCSLQEVETEEHFIFRCPVYYEIRGRFHCLFRELPSFTTFFKYYDQRCLALYLQEALRLRDRLLHPPPRRMNTRLITSFFPVLSPMRGTKRHLDTILDPQFRSVKSRDSISSTRGPLPQAHLRAPSHRQRSTRLTERHRLPPGHRLPRHSTVSATGYRRITSHFHPALSA</sequence>
<feature type="non-terminal residue" evidence="2">
    <location>
        <position position="202"/>
    </location>
</feature>
<evidence type="ECO:0000256" key="1">
    <source>
        <dbReference type="SAM" id="MobiDB-lite"/>
    </source>
</evidence>
<keyword evidence="3" id="KW-1185">Reference proteome</keyword>
<dbReference type="Proteomes" id="UP000824469">
    <property type="component" value="Unassembled WGS sequence"/>
</dbReference>
<reference evidence="2 3" key="1">
    <citation type="journal article" date="2021" name="Nat. Plants">
        <title>The Taxus genome provides insights into paclitaxel biosynthesis.</title>
        <authorList>
            <person name="Xiong X."/>
            <person name="Gou J."/>
            <person name="Liao Q."/>
            <person name="Li Y."/>
            <person name="Zhou Q."/>
            <person name="Bi G."/>
            <person name="Li C."/>
            <person name="Du R."/>
            <person name="Wang X."/>
            <person name="Sun T."/>
            <person name="Guo L."/>
            <person name="Liang H."/>
            <person name="Lu P."/>
            <person name="Wu Y."/>
            <person name="Zhang Z."/>
            <person name="Ro D.K."/>
            <person name="Shang Y."/>
            <person name="Huang S."/>
            <person name="Yan J."/>
        </authorList>
    </citation>
    <scope>NUCLEOTIDE SEQUENCE [LARGE SCALE GENOMIC DNA]</scope>
    <source>
        <strain evidence="2">Ta-2019</strain>
    </source>
</reference>
<dbReference type="AlphaFoldDB" id="A0AA38F943"/>
<evidence type="ECO:0000313" key="3">
    <source>
        <dbReference type="Proteomes" id="UP000824469"/>
    </source>
</evidence>
<organism evidence="2 3">
    <name type="scientific">Taxus chinensis</name>
    <name type="common">Chinese yew</name>
    <name type="synonym">Taxus wallichiana var. chinensis</name>
    <dbReference type="NCBI Taxonomy" id="29808"/>
    <lineage>
        <taxon>Eukaryota</taxon>
        <taxon>Viridiplantae</taxon>
        <taxon>Streptophyta</taxon>
        <taxon>Embryophyta</taxon>
        <taxon>Tracheophyta</taxon>
        <taxon>Spermatophyta</taxon>
        <taxon>Pinopsida</taxon>
        <taxon>Pinidae</taxon>
        <taxon>Conifers II</taxon>
        <taxon>Cupressales</taxon>
        <taxon>Taxaceae</taxon>
        <taxon>Taxus</taxon>
    </lineage>
</organism>
<feature type="region of interest" description="Disordered" evidence="1">
    <location>
        <begin position="137"/>
        <end position="182"/>
    </location>
</feature>
<gene>
    <name evidence="2" type="ORF">KI387_040957</name>
</gene>
<evidence type="ECO:0000313" key="2">
    <source>
        <dbReference type="EMBL" id="KAH9293843.1"/>
    </source>
</evidence>
<dbReference type="EMBL" id="JAHRHJ020000665">
    <property type="protein sequence ID" value="KAH9293843.1"/>
    <property type="molecule type" value="Genomic_DNA"/>
</dbReference>
<feature type="non-terminal residue" evidence="2">
    <location>
        <position position="1"/>
    </location>
</feature>
<name>A0AA38F943_TAXCH</name>
<proteinExistence type="predicted"/>
<comment type="caution">
    <text evidence="2">The sequence shown here is derived from an EMBL/GenBank/DDBJ whole genome shotgun (WGS) entry which is preliminary data.</text>
</comment>